<keyword evidence="2" id="KW-0802">TPR repeat</keyword>
<evidence type="ECO:0000313" key="6">
    <source>
        <dbReference type="Proteomes" id="UP001371456"/>
    </source>
</evidence>
<dbReference type="InterPro" id="IPR053793">
    <property type="entry name" value="PB1-like"/>
</dbReference>
<feature type="region of interest" description="Disordered" evidence="3">
    <location>
        <begin position="751"/>
        <end position="779"/>
    </location>
</feature>
<feature type="region of interest" description="Disordered" evidence="3">
    <location>
        <begin position="388"/>
        <end position="448"/>
    </location>
</feature>
<dbReference type="AlphaFoldDB" id="A0AAN8YQY9"/>
<dbReference type="InterPro" id="IPR044517">
    <property type="entry name" value="PHOX1-4"/>
</dbReference>
<feature type="compositionally biased region" description="Basic and acidic residues" evidence="3">
    <location>
        <begin position="430"/>
        <end position="448"/>
    </location>
</feature>
<feature type="compositionally biased region" description="Basic residues" evidence="3">
    <location>
        <begin position="1"/>
        <end position="11"/>
    </location>
</feature>
<feature type="region of interest" description="Disordered" evidence="3">
    <location>
        <begin position="639"/>
        <end position="679"/>
    </location>
</feature>
<protein>
    <recommendedName>
        <fullName evidence="4">PB1 domain-containing protein</fullName>
    </recommendedName>
</protein>
<evidence type="ECO:0000259" key="4">
    <source>
        <dbReference type="PROSITE" id="PS51745"/>
    </source>
</evidence>
<evidence type="ECO:0000256" key="3">
    <source>
        <dbReference type="SAM" id="MobiDB-lite"/>
    </source>
</evidence>
<feature type="compositionally biased region" description="Low complexity" evidence="3">
    <location>
        <begin position="664"/>
        <end position="679"/>
    </location>
</feature>
<feature type="region of interest" description="Disordered" evidence="3">
    <location>
        <begin position="207"/>
        <end position="282"/>
    </location>
</feature>
<dbReference type="Gene3D" id="1.25.40.10">
    <property type="entry name" value="Tetratricopeptide repeat domain"/>
    <property type="match status" value="1"/>
</dbReference>
<evidence type="ECO:0000313" key="5">
    <source>
        <dbReference type="EMBL" id="KAK6797758.1"/>
    </source>
</evidence>
<dbReference type="InterPro" id="IPR011990">
    <property type="entry name" value="TPR-like_helical_dom_sf"/>
</dbReference>
<organism evidence="5 6">
    <name type="scientific">Solanum bulbocastanum</name>
    <name type="common">Wild potato</name>
    <dbReference type="NCBI Taxonomy" id="147425"/>
    <lineage>
        <taxon>Eukaryota</taxon>
        <taxon>Viridiplantae</taxon>
        <taxon>Streptophyta</taxon>
        <taxon>Embryophyta</taxon>
        <taxon>Tracheophyta</taxon>
        <taxon>Spermatophyta</taxon>
        <taxon>Magnoliopsida</taxon>
        <taxon>eudicotyledons</taxon>
        <taxon>Gunneridae</taxon>
        <taxon>Pentapetalae</taxon>
        <taxon>asterids</taxon>
        <taxon>lamiids</taxon>
        <taxon>Solanales</taxon>
        <taxon>Solanaceae</taxon>
        <taxon>Solanoideae</taxon>
        <taxon>Solaneae</taxon>
        <taxon>Solanum</taxon>
    </lineage>
</organism>
<evidence type="ECO:0000256" key="2">
    <source>
        <dbReference type="ARBA" id="ARBA00022803"/>
    </source>
</evidence>
<accession>A0AAN8YQY9</accession>
<feature type="compositionally biased region" description="Low complexity" evidence="3">
    <location>
        <begin position="415"/>
        <end position="425"/>
    </location>
</feature>
<reference evidence="5 6" key="1">
    <citation type="submission" date="2024-02" db="EMBL/GenBank/DDBJ databases">
        <title>de novo genome assembly of Solanum bulbocastanum strain 11H21.</title>
        <authorList>
            <person name="Hosaka A.J."/>
        </authorList>
    </citation>
    <scope>NUCLEOTIDE SEQUENCE [LARGE SCALE GENOMIC DNA]</scope>
    <source>
        <tissue evidence="5">Young leaves</tissue>
    </source>
</reference>
<feature type="domain" description="PB1" evidence="4">
    <location>
        <begin position="294"/>
        <end position="386"/>
    </location>
</feature>
<name>A0AAN8YQY9_SOLBU</name>
<comment type="caution">
    <text evidence="5">The sequence shown here is derived from an EMBL/GenBank/DDBJ whole genome shotgun (WGS) entry which is preliminary data.</text>
</comment>
<dbReference type="EMBL" id="JBANQN010000002">
    <property type="protein sequence ID" value="KAK6797758.1"/>
    <property type="molecule type" value="Genomic_DNA"/>
</dbReference>
<feature type="compositionally biased region" description="Basic and acidic residues" evidence="3">
    <location>
        <begin position="262"/>
        <end position="275"/>
    </location>
</feature>
<evidence type="ECO:0000256" key="1">
    <source>
        <dbReference type="ARBA" id="ARBA00022737"/>
    </source>
</evidence>
<dbReference type="InterPro" id="IPR000270">
    <property type="entry name" value="PB1_dom"/>
</dbReference>
<dbReference type="PROSITE" id="PS51745">
    <property type="entry name" value="PB1"/>
    <property type="match status" value="1"/>
</dbReference>
<feature type="compositionally biased region" description="Basic and acidic residues" evidence="3">
    <location>
        <begin position="769"/>
        <end position="779"/>
    </location>
</feature>
<proteinExistence type="predicted"/>
<dbReference type="Pfam" id="PF00564">
    <property type="entry name" value="PB1"/>
    <property type="match status" value="1"/>
</dbReference>
<feature type="compositionally biased region" description="Low complexity" evidence="3">
    <location>
        <begin position="12"/>
        <end position="27"/>
    </location>
</feature>
<gene>
    <name evidence="5" type="ORF">RDI58_005460</name>
</gene>
<dbReference type="Gene3D" id="3.10.20.90">
    <property type="entry name" value="Phosphatidylinositol 3-kinase Catalytic Subunit, Chain A, domain 1"/>
    <property type="match status" value="1"/>
</dbReference>
<feature type="compositionally biased region" description="Basic and acidic residues" evidence="3">
    <location>
        <begin position="639"/>
        <end position="657"/>
    </location>
</feature>
<dbReference type="SUPFAM" id="SSF48452">
    <property type="entry name" value="TPR-like"/>
    <property type="match status" value="2"/>
</dbReference>
<feature type="region of interest" description="Disordered" evidence="3">
    <location>
        <begin position="1"/>
        <end position="32"/>
    </location>
</feature>
<keyword evidence="1" id="KW-0677">Repeat</keyword>
<dbReference type="InterPro" id="IPR019734">
    <property type="entry name" value="TPR_rpt"/>
</dbReference>
<dbReference type="SMART" id="SM00666">
    <property type="entry name" value="PB1"/>
    <property type="match status" value="1"/>
</dbReference>
<dbReference type="CDD" id="cd05992">
    <property type="entry name" value="PB1"/>
    <property type="match status" value="1"/>
</dbReference>
<dbReference type="SUPFAM" id="SSF54277">
    <property type="entry name" value="CAD &amp; PB1 domains"/>
    <property type="match status" value="1"/>
</dbReference>
<keyword evidence="6" id="KW-1185">Reference proteome</keyword>
<dbReference type="SMART" id="SM00028">
    <property type="entry name" value="TPR"/>
    <property type="match status" value="4"/>
</dbReference>
<dbReference type="Proteomes" id="UP001371456">
    <property type="component" value="Unassembled WGS sequence"/>
</dbReference>
<sequence>MGKSGGRKKKAGVSQNQNQNQGAVGNSHTPVVNGSVDLDSSIFSKRAHELKEEGNKRFQAKDYVGALEQYENALNKLTPKTHPDRAVFHSNRAACLMQMKPIDYDSVISECTMALQVQPSYVRALLRRARAFEAVGKYEMAMQDVQILLGADPNHRDALEIAGRLRMALGPRPEAQQDLQSRPSPAALGASAVGAAPIAGLGPCLPARPMSKKPTPLGGASAISVNNKPEKPYQVTPAENGPQAKVQLPKVVLKPANGPSRPHADRNKDVPREKASLSASSVVHGNSKDVAVRWRPLKLVYDHDIRLAQMPVTCSFRVLRDIVSKRFPMSKSVLVKYKDSDGDLVTITCTAELRSAESWVDGLLPKDSDANKTDAIGMLRLHVVEVSPEQEPALLEEEEEKPVESEGSKGDDSGSHSSISDSVVETVDNESNKAEKVTIKEKAATTENPDCKEVEMDDWLFEFAQLFRTHVGIDPDAHIDLHELGMELCSEALEETVTSEEAQVLFDKAALKFQEVAALAFFNWGNVHMCSARKRIPIDDSASKEMMATQLQAAYDWVKEKYSLAKEKYEEALLIKPDFYEGLLALGQQQFEMAKLYWSFILAKKEDLSNWDPTETLALFDSAELKMKAATEMWEKIEEQRANELKDPSASKKDELLRRRKKQASGPEGEASAAGGPAEISADEAAEQAAVMRSQIHLFWGNMLFERSQVECKLALAGWKKNLDTAVERFKLAGASESDISTVLKNHCSNEEAAEGSKQMVESLNTDEGANHKNDASQA</sequence>
<dbReference type="PANTHER" id="PTHR46183">
    <property type="entry name" value="PROTEIN CLMP1"/>
    <property type="match status" value="1"/>
</dbReference>
<feature type="compositionally biased region" description="Basic and acidic residues" evidence="3">
    <location>
        <begin position="402"/>
        <end position="414"/>
    </location>
</feature>
<dbReference type="PANTHER" id="PTHR46183:SF11">
    <property type="entry name" value="PB1 DOMAIN-CONTAINING PROTEIN"/>
    <property type="match status" value="1"/>
</dbReference>